<dbReference type="OrthoDB" id="5424209at2759"/>
<dbReference type="RefSeq" id="XP_040725293.1">
    <property type="nucleotide sequence ID" value="XM_040871264.1"/>
</dbReference>
<organism evidence="1 2">
    <name type="scientific">Protomyces lactucae-debilis</name>
    <dbReference type="NCBI Taxonomy" id="2754530"/>
    <lineage>
        <taxon>Eukaryota</taxon>
        <taxon>Fungi</taxon>
        <taxon>Dikarya</taxon>
        <taxon>Ascomycota</taxon>
        <taxon>Taphrinomycotina</taxon>
        <taxon>Taphrinomycetes</taxon>
        <taxon>Taphrinales</taxon>
        <taxon>Protomycetaceae</taxon>
        <taxon>Protomyces</taxon>
    </lineage>
</organism>
<dbReference type="InterPro" id="IPR009003">
    <property type="entry name" value="Peptidase_S1_PA"/>
</dbReference>
<dbReference type="EMBL" id="MCFI01000010">
    <property type="protein sequence ID" value="ORY82159.1"/>
    <property type="molecule type" value="Genomic_DNA"/>
</dbReference>
<comment type="caution">
    <text evidence="1">The sequence shown here is derived from an EMBL/GenBank/DDBJ whole genome shotgun (WGS) entry which is preliminary data.</text>
</comment>
<dbReference type="SUPFAM" id="SSF50494">
    <property type="entry name" value="Trypsin-like serine proteases"/>
    <property type="match status" value="1"/>
</dbReference>
<accession>A0A1Y2FE20</accession>
<evidence type="ECO:0000313" key="2">
    <source>
        <dbReference type="Proteomes" id="UP000193685"/>
    </source>
</evidence>
<dbReference type="AlphaFoldDB" id="A0A1Y2FE20"/>
<gene>
    <name evidence="1" type="ORF">BCR37DRAFT_393188</name>
</gene>
<sequence length="436" mass="47809">MPVVSRPRTAYAFWSAQAATRPTGRPATAPAAFKDTPYTRIAKPSAPSGPMHDVKLSLMHPRHRQLLAPIACHSDYNEAEAAIVEIILPTLQERCPGTTFAMSIVQYKSHPTILVGVSEPEGVRQHLSTTYGGLPVLIVQARTETRDAAIDLDLVRRTADKAAGASLGSLGSDHAGTLGMFVRHKSSKAICGLTAYHVVSSNDEVLCPAEADALPLINHLEPVILHLQTVVRQKNSRGRDSREEQQVLDTLKEDLSKLLNRSTFGRVIAKDFQVPSEDNPVYSDCALFTIDRPDSIELRRFQKTRADNITKFVSPADVHRNDVLTMIGRTSGKTKANKNEYRFVSSMTLHTGVKSKPFFSWSAWNEHSDFTAKGDSGAVVVRQGKELYDNAAIGIVVGGTRMAIPSDFGTRECDITFFQPITEAAELLGFEVIDDD</sequence>
<reference evidence="1 2" key="1">
    <citation type="submission" date="2016-07" db="EMBL/GenBank/DDBJ databases">
        <title>Pervasive Adenine N6-methylation of Active Genes in Fungi.</title>
        <authorList>
            <consortium name="DOE Joint Genome Institute"/>
            <person name="Mondo S.J."/>
            <person name="Dannebaum R.O."/>
            <person name="Kuo R.C."/>
            <person name="Labutti K."/>
            <person name="Haridas S."/>
            <person name="Kuo A."/>
            <person name="Salamov A."/>
            <person name="Ahrendt S.R."/>
            <person name="Lipzen A."/>
            <person name="Sullivan W."/>
            <person name="Andreopoulos W.B."/>
            <person name="Clum A."/>
            <person name="Lindquist E."/>
            <person name="Daum C."/>
            <person name="Ramamoorthy G.K."/>
            <person name="Gryganskyi A."/>
            <person name="Culley D."/>
            <person name="Magnuson J.K."/>
            <person name="James T.Y."/>
            <person name="O'Malley M.A."/>
            <person name="Stajich J.E."/>
            <person name="Spatafora J.W."/>
            <person name="Visel A."/>
            <person name="Grigoriev I.V."/>
        </authorList>
    </citation>
    <scope>NUCLEOTIDE SEQUENCE [LARGE SCALE GENOMIC DNA]</scope>
    <source>
        <strain evidence="1 2">12-1054</strain>
    </source>
</reference>
<name>A0A1Y2FE20_PROLT</name>
<keyword evidence="2" id="KW-1185">Reference proteome</keyword>
<dbReference type="Proteomes" id="UP000193685">
    <property type="component" value="Unassembled WGS sequence"/>
</dbReference>
<dbReference type="GeneID" id="63787863"/>
<protein>
    <submittedName>
        <fullName evidence="1">Uncharacterized protein</fullName>
    </submittedName>
</protein>
<proteinExistence type="predicted"/>
<evidence type="ECO:0000313" key="1">
    <source>
        <dbReference type="EMBL" id="ORY82159.1"/>
    </source>
</evidence>